<proteinExistence type="predicted"/>
<dbReference type="InterPro" id="IPR012337">
    <property type="entry name" value="RNaseH-like_sf"/>
</dbReference>
<sequence>MTGETLLNTLVNPEVPGTEAAYGVHGISDEMVGSPVRVPYRLFA</sequence>
<evidence type="ECO:0000313" key="1">
    <source>
        <dbReference type="EMBL" id="UXY24306.1"/>
    </source>
</evidence>
<dbReference type="EMBL" id="CP106793">
    <property type="protein sequence ID" value="UXY24306.1"/>
    <property type="molecule type" value="Genomic_DNA"/>
</dbReference>
<accession>A0ABY6EG97</accession>
<dbReference type="Proteomes" id="UP001061298">
    <property type="component" value="Chromosome"/>
</dbReference>
<organism evidence="1 2">
    <name type="scientific">Streptomyces cynarae</name>
    <dbReference type="NCBI Taxonomy" id="2981134"/>
    <lineage>
        <taxon>Bacteria</taxon>
        <taxon>Bacillati</taxon>
        <taxon>Actinomycetota</taxon>
        <taxon>Actinomycetes</taxon>
        <taxon>Kitasatosporales</taxon>
        <taxon>Streptomycetaceae</taxon>
        <taxon>Streptomyces</taxon>
    </lineage>
</organism>
<keyword evidence="2" id="KW-1185">Reference proteome</keyword>
<protein>
    <submittedName>
        <fullName evidence="1">Uncharacterized protein</fullName>
    </submittedName>
</protein>
<evidence type="ECO:0000313" key="2">
    <source>
        <dbReference type="Proteomes" id="UP001061298"/>
    </source>
</evidence>
<dbReference type="SUPFAM" id="SSF53098">
    <property type="entry name" value="Ribonuclease H-like"/>
    <property type="match status" value="1"/>
</dbReference>
<dbReference type="RefSeq" id="WP_263234560.1">
    <property type="nucleotide sequence ID" value="NZ_CP106793.1"/>
</dbReference>
<gene>
    <name evidence="1" type="ORF">N8I84_40850</name>
</gene>
<name>A0ABY6EG97_9ACTN</name>
<reference evidence="1" key="1">
    <citation type="submission" date="2022-10" db="EMBL/GenBank/DDBJ databases">
        <authorList>
            <person name="Mo P."/>
        </authorList>
    </citation>
    <scope>NUCLEOTIDE SEQUENCE</scope>
    <source>
        <strain evidence="1">HUAS 13-4</strain>
    </source>
</reference>